<dbReference type="InterPro" id="IPR036390">
    <property type="entry name" value="WH_DNA-bd_sf"/>
</dbReference>
<dbReference type="InterPro" id="IPR019559">
    <property type="entry name" value="Cullin_neddylation_domain"/>
</dbReference>
<dbReference type="Gene3D" id="3.30.230.130">
    <property type="entry name" value="Cullin, Chain C, Domain 2"/>
    <property type="match status" value="1"/>
</dbReference>
<gene>
    <name evidence="7" type="primary">Cul2</name>
</gene>
<protein>
    <submittedName>
        <fullName evidence="7">Cullin-2</fullName>
    </submittedName>
</protein>
<dbReference type="Gene3D" id="1.10.10.10">
    <property type="entry name" value="Winged helix-like DNA-binding domain superfamily/Winged helix DNA-binding domain"/>
    <property type="match status" value="1"/>
</dbReference>
<name>A0A6F9DB00_9ASCI</name>
<evidence type="ECO:0000256" key="1">
    <source>
        <dbReference type="ARBA" id="ARBA00006019"/>
    </source>
</evidence>
<sequence length="736" mass="85373">MFRHVDFAATWGRLSETVKKVISAQPLERTVWNERFSDVYSICIGNPETLNEKLYEETKNLLCGHVNELYENVPTADGELLSTYSKYWLTYSKGATYLDLLYHHFNTQYVKKSHPYQADFEYGFALDHKEQMLEIGELALECWKNVMIEPLKERLVQHALNEISNDRKGMTSRSHEVNTTVISFVTVEQYKKKSPLQFYETLFEEPFLQQTGDFYRAKANDLLVDSTCSDYMKQVLLLLTEEEMRSRKFLHQSSYKKATLECQQRVIFDHVQFLQAGCRLMIRHDRREDLLHMYMLLKSAPDGLDNMVTELEAHIKEVGLDQIKAMHGANNPMQFVETILDIHRKFYELIHKLFRDDKHFVAALDRACTAIVNFSDAKQPCRAPELVCKYCDTILRKCSKGPTEEADDKLKNSIRVFRYIDDKDVFQKFYSRALAKRLIHSTCVMDMEEQMINRFKDVCGYDFTSKLHCMFTDIRLSAEHTKKFHDSLVQSGDQISPTLNANILQAGAWPLNSTQSNFIPPEALIKCIKRFEEFYSAQYNGRNLTWLQHLSQGEVKMYTATKPYFITLSTYQLAVVLLFNDAVEMTLSDITTSTNLEGVELERCVQSLIESGIILNKEKQKLSPDTVLSFNESFTNKRTRFKISLAPTQREQVAEAQQTRSSVDEDRKLYLQAAIVRVIKARKVLNHNALIEVVITQSRLHFTPSISAIKRSIESLIEKGYIERSADTPDQYRYLA</sequence>
<accession>A0A6F9DB00</accession>
<comment type="similarity">
    <text evidence="1 4 5">Belongs to the cullin family.</text>
</comment>
<dbReference type="FunFam" id="3.30.230.130:FF:000003">
    <property type="entry name" value="Cullin 2"/>
    <property type="match status" value="1"/>
</dbReference>
<dbReference type="PROSITE" id="PS50069">
    <property type="entry name" value="CULLIN_2"/>
    <property type="match status" value="1"/>
</dbReference>
<dbReference type="EMBL" id="LR784251">
    <property type="protein sequence ID" value="CAB3234693.1"/>
    <property type="molecule type" value="mRNA"/>
</dbReference>
<evidence type="ECO:0000313" key="7">
    <source>
        <dbReference type="EMBL" id="CAB3234693.1"/>
    </source>
</evidence>
<dbReference type="InterPro" id="IPR016159">
    <property type="entry name" value="Cullin_repeat-like_dom_sf"/>
</dbReference>
<evidence type="ECO:0000259" key="6">
    <source>
        <dbReference type="PROSITE" id="PS50069"/>
    </source>
</evidence>
<dbReference type="AlphaFoldDB" id="A0A6F9DB00"/>
<proteinExistence type="evidence at transcript level"/>
<dbReference type="SUPFAM" id="SSF74788">
    <property type="entry name" value="Cullin repeat-like"/>
    <property type="match status" value="1"/>
</dbReference>
<keyword evidence="3" id="KW-0832">Ubl conjugation</keyword>
<dbReference type="InterPro" id="IPR036388">
    <property type="entry name" value="WH-like_DNA-bd_sf"/>
</dbReference>
<dbReference type="SMART" id="SM00182">
    <property type="entry name" value="CULLIN"/>
    <property type="match status" value="1"/>
</dbReference>
<dbReference type="GO" id="GO:0031625">
    <property type="term" value="F:ubiquitin protein ligase binding"/>
    <property type="evidence" value="ECO:0007669"/>
    <property type="project" value="InterPro"/>
</dbReference>
<keyword evidence="2" id="KW-1017">Isopeptide bond</keyword>
<dbReference type="FunFam" id="1.20.1310.10:FF:000016">
    <property type="entry name" value="Cullin 2"/>
    <property type="match status" value="1"/>
</dbReference>
<dbReference type="Pfam" id="PF00888">
    <property type="entry name" value="Cullin"/>
    <property type="match status" value="1"/>
</dbReference>
<evidence type="ECO:0000256" key="5">
    <source>
        <dbReference type="RuleBase" id="RU003829"/>
    </source>
</evidence>
<dbReference type="FunFam" id="1.10.10.10:FF:000014">
    <property type="entry name" value="Cullin 1"/>
    <property type="match status" value="1"/>
</dbReference>
<dbReference type="FunFam" id="1.20.1310.10:FF:000168">
    <property type="match status" value="1"/>
</dbReference>
<dbReference type="InterPro" id="IPR045093">
    <property type="entry name" value="Cullin"/>
</dbReference>
<dbReference type="FunFam" id="1.20.1310.10:FF:000022">
    <property type="entry name" value="Cullin-2 isoform 2"/>
    <property type="match status" value="1"/>
</dbReference>
<evidence type="ECO:0000256" key="4">
    <source>
        <dbReference type="PROSITE-ProRule" id="PRU00330"/>
    </source>
</evidence>
<reference evidence="7" key="1">
    <citation type="submission" date="2020-04" db="EMBL/GenBank/DDBJ databases">
        <authorList>
            <person name="Neveu A P."/>
        </authorList>
    </citation>
    <scope>NUCLEOTIDE SEQUENCE</scope>
    <source>
        <tissue evidence="7">Whole embryo</tissue>
    </source>
</reference>
<dbReference type="InterPro" id="IPR036317">
    <property type="entry name" value="Cullin_homology_sf"/>
</dbReference>
<evidence type="ECO:0000256" key="2">
    <source>
        <dbReference type="ARBA" id="ARBA00022499"/>
    </source>
</evidence>
<dbReference type="Pfam" id="PF26557">
    <property type="entry name" value="Cullin_AB"/>
    <property type="match status" value="1"/>
</dbReference>
<dbReference type="GO" id="GO:0031461">
    <property type="term" value="C:cullin-RING ubiquitin ligase complex"/>
    <property type="evidence" value="ECO:0007669"/>
    <property type="project" value="InterPro"/>
</dbReference>
<dbReference type="SUPFAM" id="SSF46785">
    <property type="entry name" value="Winged helix' DNA-binding domain"/>
    <property type="match status" value="1"/>
</dbReference>
<dbReference type="Pfam" id="PF10557">
    <property type="entry name" value="Cullin_Nedd8"/>
    <property type="match status" value="1"/>
</dbReference>
<dbReference type="PANTHER" id="PTHR11932">
    <property type="entry name" value="CULLIN"/>
    <property type="match status" value="1"/>
</dbReference>
<dbReference type="InterPro" id="IPR016158">
    <property type="entry name" value="Cullin_homology"/>
</dbReference>
<dbReference type="InterPro" id="IPR016157">
    <property type="entry name" value="Cullin_CS"/>
</dbReference>
<feature type="domain" description="Cullin family profile" evidence="6">
    <location>
        <begin position="382"/>
        <end position="609"/>
    </location>
</feature>
<dbReference type="GO" id="GO:0006511">
    <property type="term" value="P:ubiquitin-dependent protein catabolic process"/>
    <property type="evidence" value="ECO:0007669"/>
    <property type="project" value="InterPro"/>
</dbReference>
<dbReference type="PROSITE" id="PS01256">
    <property type="entry name" value="CULLIN_1"/>
    <property type="match status" value="1"/>
</dbReference>
<dbReference type="SMART" id="SM00884">
    <property type="entry name" value="Cullin_Nedd8"/>
    <property type="match status" value="1"/>
</dbReference>
<dbReference type="SUPFAM" id="SSF75632">
    <property type="entry name" value="Cullin homology domain"/>
    <property type="match status" value="1"/>
</dbReference>
<dbReference type="Gene3D" id="1.20.1310.10">
    <property type="entry name" value="Cullin Repeats"/>
    <property type="match status" value="4"/>
</dbReference>
<dbReference type="InterPro" id="IPR001373">
    <property type="entry name" value="Cullin_N"/>
</dbReference>
<dbReference type="InterPro" id="IPR059120">
    <property type="entry name" value="Cullin-like_AB"/>
</dbReference>
<organism evidence="7">
    <name type="scientific">Phallusia mammillata</name>
    <dbReference type="NCBI Taxonomy" id="59560"/>
    <lineage>
        <taxon>Eukaryota</taxon>
        <taxon>Metazoa</taxon>
        <taxon>Chordata</taxon>
        <taxon>Tunicata</taxon>
        <taxon>Ascidiacea</taxon>
        <taxon>Phlebobranchia</taxon>
        <taxon>Ascidiidae</taxon>
        <taxon>Phallusia</taxon>
    </lineage>
</organism>
<evidence type="ECO:0000256" key="3">
    <source>
        <dbReference type="ARBA" id="ARBA00022843"/>
    </source>
</evidence>